<dbReference type="InterPro" id="IPR019190">
    <property type="entry name" value="EXOV"/>
</dbReference>
<keyword evidence="3" id="KW-1185">Reference proteome</keyword>
<comment type="similarity">
    <text evidence="1">Belongs to the EXO5 family.</text>
</comment>
<dbReference type="GO" id="GO:0045145">
    <property type="term" value="F:single-stranded DNA 5'-3' DNA exonuclease activity"/>
    <property type="evidence" value="ECO:0007669"/>
    <property type="project" value="InterPro"/>
</dbReference>
<evidence type="ECO:0000256" key="1">
    <source>
        <dbReference type="ARBA" id="ARBA00009797"/>
    </source>
</evidence>
<protein>
    <recommendedName>
        <fullName evidence="4">Exonuclease V</fullName>
    </recommendedName>
</protein>
<dbReference type="Proteomes" id="UP001239994">
    <property type="component" value="Unassembled WGS sequence"/>
</dbReference>
<dbReference type="PANTHER" id="PTHR14464:SF4">
    <property type="entry name" value="EXONUCLEASE V"/>
    <property type="match status" value="1"/>
</dbReference>
<gene>
    <name evidence="2" type="ORF">P4O66_017721</name>
</gene>
<dbReference type="Gene3D" id="3.90.320.10">
    <property type="match status" value="1"/>
</dbReference>
<dbReference type="InterPro" id="IPR011604">
    <property type="entry name" value="PDDEXK-like_dom_sf"/>
</dbReference>
<organism evidence="2 3">
    <name type="scientific">Electrophorus voltai</name>
    <dbReference type="NCBI Taxonomy" id="2609070"/>
    <lineage>
        <taxon>Eukaryota</taxon>
        <taxon>Metazoa</taxon>
        <taxon>Chordata</taxon>
        <taxon>Craniata</taxon>
        <taxon>Vertebrata</taxon>
        <taxon>Euteleostomi</taxon>
        <taxon>Actinopterygii</taxon>
        <taxon>Neopterygii</taxon>
        <taxon>Teleostei</taxon>
        <taxon>Ostariophysi</taxon>
        <taxon>Gymnotiformes</taxon>
        <taxon>Gymnotoidei</taxon>
        <taxon>Gymnotidae</taxon>
        <taxon>Electrophorus</taxon>
    </lineage>
</organism>
<evidence type="ECO:0000313" key="2">
    <source>
        <dbReference type="EMBL" id="KAK1785972.1"/>
    </source>
</evidence>
<comment type="caution">
    <text evidence="2">The sequence shown here is derived from an EMBL/GenBank/DDBJ whole genome shotgun (WGS) entry which is preliminary data.</text>
</comment>
<dbReference type="PANTHER" id="PTHR14464">
    <property type="entry name" value="EXONUCLEASE V"/>
    <property type="match status" value="1"/>
</dbReference>
<evidence type="ECO:0000313" key="3">
    <source>
        <dbReference type="Proteomes" id="UP001239994"/>
    </source>
</evidence>
<reference evidence="2" key="1">
    <citation type="submission" date="2023-03" db="EMBL/GenBank/DDBJ databases">
        <title>Electrophorus voltai genome.</title>
        <authorList>
            <person name="Bian C."/>
        </authorList>
    </citation>
    <scope>NUCLEOTIDE SEQUENCE</scope>
    <source>
        <strain evidence="2">CB-2022</strain>
        <tissue evidence="2">Muscle</tissue>
    </source>
</reference>
<name>A0AAD9DNB7_9TELE</name>
<dbReference type="Pfam" id="PF09810">
    <property type="entry name" value="Exo5"/>
    <property type="match status" value="2"/>
</dbReference>
<proteinExistence type="inferred from homology"/>
<dbReference type="AlphaFoldDB" id="A0AAD9DNB7"/>
<sequence length="412" mass="47580">MERACEDWGDISDSDLLYSAAQVEKQEPYESVTCQKDDTRNSNQVTVPESLHRQVHLILKMHFYSLIYIYWLVACKTEERSEQSPFKMDEERGLKRKCRPEGGRRRQLRFWKRHLSVTTLCQQAWCEMKLEYDFQKPHIRREEQKRTEVQTGATIHLVRELEIQEVISINTQSREDFVAVALLNMLHMIPLLEAGECVREFPVFGVLEGVHVMGVIDELSYNLKGELVLNELKTRRDDSLPRTAQTECHNFQVGLYKLLFDAMVRGELRREHMVDNPQLCGSRGLGDGVLAHTAKAGLQVATFGEMVDAFLQSLSASVLPCIDLLQVEYRHQASCGLIGTRVASFDATKLRADLRDYLAYWRGQRESRGVDIEEAWKCRFCLHREICAWRKSGYQLPDTPHASKRSKLTDTP</sequence>
<evidence type="ECO:0008006" key="4">
    <source>
        <dbReference type="Google" id="ProtNLM"/>
    </source>
</evidence>
<dbReference type="GO" id="GO:0005634">
    <property type="term" value="C:nucleus"/>
    <property type="evidence" value="ECO:0007669"/>
    <property type="project" value="TreeGrafter"/>
</dbReference>
<accession>A0AAD9DNB7</accession>
<dbReference type="EMBL" id="JAROKS010000025">
    <property type="protein sequence ID" value="KAK1785972.1"/>
    <property type="molecule type" value="Genomic_DNA"/>
</dbReference>
<dbReference type="GO" id="GO:0036297">
    <property type="term" value="P:interstrand cross-link repair"/>
    <property type="evidence" value="ECO:0007669"/>
    <property type="project" value="TreeGrafter"/>
</dbReference>